<protein>
    <recommendedName>
        <fullName evidence="3">Nephrocystin 3-like N-terminal domain-containing protein</fullName>
    </recommendedName>
</protein>
<dbReference type="InterPro" id="IPR056884">
    <property type="entry name" value="NPHP3-like_N"/>
</dbReference>
<keyword evidence="5" id="KW-1185">Reference proteome</keyword>
<evidence type="ECO:0000313" key="5">
    <source>
        <dbReference type="Proteomes" id="UP001215598"/>
    </source>
</evidence>
<evidence type="ECO:0000259" key="3">
    <source>
        <dbReference type="Pfam" id="PF24883"/>
    </source>
</evidence>
<dbReference type="EMBL" id="JARKIB010000216">
    <property type="protein sequence ID" value="KAJ7722852.1"/>
    <property type="molecule type" value="Genomic_DNA"/>
</dbReference>
<dbReference type="PANTHER" id="PTHR10039:SF17">
    <property type="entry name" value="FUNGAL STAND N-TERMINAL GOODBYE DOMAIN-CONTAINING PROTEIN-RELATED"/>
    <property type="match status" value="1"/>
</dbReference>
<reference evidence="4" key="1">
    <citation type="submission" date="2023-03" db="EMBL/GenBank/DDBJ databases">
        <title>Massive genome expansion in bonnet fungi (Mycena s.s.) driven by repeated elements and novel gene families across ecological guilds.</title>
        <authorList>
            <consortium name="Lawrence Berkeley National Laboratory"/>
            <person name="Harder C.B."/>
            <person name="Miyauchi S."/>
            <person name="Viragh M."/>
            <person name="Kuo A."/>
            <person name="Thoen E."/>
            <person name="Andreopoulos B."/>
            <person name="Lu D."/>
            <person name="Skrede I."/>
            <person name="Drula E."/>
            <person name="Henrissat B."/>
            <person name="Morin E."/>
            <person name="Kohler A."/>
            <person name="Barry K."/>
            <person name="LaButti K."/>
            <person name="Morin E."/>
            <person name="Salamov A."/>
            <person name="Lipzen A."/>
            <person name="Mereny Z."/>
            <person name="Hegedus B."/>
            <person name="Baldrian P."/>
            <person name="Stursova M."/>
            <person name="Weitz H."/>
            <person name="Taylor A."/>
            <person name="Grigoriev I.V."/>
            <person name="Nagy L.G."/>
            <person name="Martin F."/>
            <person name="Kauserud H."/>
        </authorList>
    </citation>
    <scope>NUCLEOTIDE SEQUENCE</scope>
    <source>
        <strain evidence="4">CBHHK182m</strain>
    </source>
</reference>
<evidence type="ECO:0000313" key="4">
    <source>
        <dbReference type="EMBL" id="KAJ7722852.1"/>
    </source>
</evidence>
<dbReference type="Pfam" id="PF24883">
    <property type="entry name" value="NPHP3_N"/>
    <property type="match status" value="1"/>
</dbReference>
<feature type="region of interest" description="Disordered" evidence="2">
    <location>
        <begin position="67"/>
        <end position="86"/>
    </location>
</feature>
<comment type="caution">
    <text evidence="4">The sequence shown here is derived from an EMBL/GenBank/DDBJ whole genome shotgun (WGS) entry which is preliminary data.</text>
</comment>
<keyword evidence="1" id="KW-0677">Repeat</keyword>
<dbReference type="PANTHER" id="PTHR10039">
    <property type="entry name" value="AMELOGENIN"/>
    <property type="match status" value="1"/>
</dbReference>
<proteinExistence type="predicted"/>
<evidence type="ECO:0000256" key="2">
    <source>
        <dbReference type="SAM" id="MobiDB-lite"/>
    </source>
</evidence>
<organism evidence="4 5">
    <name type="scientific">Mycena metata</name>
    <dbReference type="NCBI Taxonomy" id="1033252"/>
    <lineage>
        <taxon>Eukaryota</taxon>
        <taxon>Fungi</taxon>
        <taxon>Dikarya</taxon>
        <taxon>Basidiomycota</taxon>
        <taxon>Agaricomycotina</taxon>
        <taxon>Agaricomycetes</taxon>
        <taxon>Agaricomycetidae</taxon>
        <taxon>Agaricales</taxon>
        <taxon>Marasmiineae</taxon>
        <taxon>Mycenaceae</taxon>
        <taxon>Mycena</taxon>
    </lineage>
</organism>
<dbReference type="SUPFAM" id="SSF52540">
    <property type="entry name" value="P-loop containing nucleoside triphosphate hydrolases"/>
    <property type="match status" value="1"/>
</dbReference>
<dbReference type="AlphaFoldDB" id="A0AAD7HKK3"/>
<gene>
    <name evidence="4" type="ORF">B0H16DRAFT_346593</name>
</gene>
<feature type="domain" description="Nephrocystin 3-like N-terminal" evidence="3">
    <location>
        <begin position="199"/>
        <end position="352"/>
    </location>
</feature>
<evidence type="ECO:0000256" key="1">
    <source>
        <dbReference type="ARBA" id="ARBA00022737"/>
    </source>
</evidence>
<sequence>MPFNLDGSVSGGTFNAISGDLNQVSGNLTQVFNSQVYLSTTPALDGPGGPLALPSPDGLSVGAVRHQRRASRAQSAPYSKELRNTGGRIEASSAVASETSPSVPVIPYEHIPGYHDDVSVDRIPVSEHHGIHDGGEEFSPHTLNNVAGNMTQLRVTSYGESGIDILYRHISMGAVYNSGEQFPEPACHQGTRVAVLERLSAWSSDDRPETTILWLRGSAGMGKSAIAQMFAGGCNRLGASFFFRRGSPERRSWHRLFTTLAFQLARSVPGLAMPIQRAVETDKLVVNQSMALQFRHLIVEPLTQLQGGVVPILVLDGLDECEDERIQQEILRLFINAIQEQNLPVRLLVSSRPEPHIRQVLENQETLGICRNLELLPDESAYADIRRYLQDGFSRIRVESAAREIDLGEMWPTPGVVDHLVKKSSGIFIYAATVIGFVGDQYRHPQEELESVLSLDPKSTAPLDDLYTQILLTLNKPTRNDEKNVATDRQLRILHTLWQMSLGPLDVNPEEVDTLLDLPLGTCRLNLRRLHSLLMVPPRPSRVGFRERVEFLHASFPDYLGDSQRSQGWCVSTEWLHSDYLFSMIRLLSSPPVTDSARAFHGEVVRAVPRVLSKATPCDELFAVLRNEVFQHSLFLAGEQLDSERVPWPHRGSLYPVDLIELWEHHRFLSVFTKHLEQSRTESTPTFKFDPVYREILASHPALVYILTACLLMPGDLFSILRIHGWTYSVFKPFLSLRPQLELPFPAGDSPLDFVADPDRISELGLDRGLAGNVLVLQWIRRAKEVLTNGDFWLHPNALELIAHCEPSSQLITELATLDLSKLCEKMTNREDHESLHMEVTSDHHLRGVVQWLQDLPEPPLEIIEFWERQIADVQRCISELESRMEPSTN</sequence>
<name>A0AAD7HKK3_9AGAR</name>
<accession>A0AAD7HKK3</accession>
<dbReference type="Proteomes" id="UP001215598">
    <property type="component" value="Unassembled WGS sequence"/>
</dbReference>
<dbReference type="Gene3D" id="3.40.50.300">
    <property type="entry name" value="P-loop containing nucleotide triphosphate hydrolases"/>
    <property type="match status" value="1"/>
</dbReference>
<dbReference type="InterPro" id="IPR027417">
    <property type="entry name" value="P-loop_NTPase"/>
</dbReference>